<reference evidence="4 5" key="1">
    <citation type="submission" date="2020-03" db="EMBL/GenBank/DDBJ databases">
        <title>Genomic Encyclopedia of Type Strains, Phase IV (KMG-IV): sequencing the most valuable type-strain genomes for metagenomic binning, comparative biology and taxonomic classification.</title>
        <authorList>
            <person name="Goeker M."/>
        </authorList>
    </citation>
    <scope>NUCLEOTIDE SEQUENCE [LARGE SCALE GENOMIC DNA]</scope>
    <source>
        <strain evidence="4 5">DSM 19867</strain>
    </source>
</reference>
<dbReference type="GO" id="GO:0005840">
    <property type="term" value="C:ribosome"/>
    <property type="evidence" value="ECO:0007669"/>
    <property type="project" value="UniProtKB-KW"/>
</dbReference>
<accession>A0A846MYV9</accession>
<dbReference type="InterPro" id="IPR000182">
    <property type="entry name" value="GNAT_dom"/>
</dbReference>
<dbReference type="InterPro" id="IPR050680">
    <property type="entry name" value="YpeA/RimI_acetyltransf"/>
</dbReference>
<evidence type="ECO:0000256" key="1">
    <source>
        <dbReference type="ARBA" id="ARBA00022679"/>
    </source>
</evidence>
<evidence type="ECO:0000259" key="3">
    <source>
        <dbReference type="PROSITE" id="PS51186"/>
    </source>
</evidence>
<dbReference type="PANTHER" id="PTHR43420:SF12">
    <property type="entry name" value="N-ACETYLTRANSFERASE DOMAIN-CONTAINING PROTEIN"/>
    <property type="match status" value="1"/>
</dbReference>
<dbReference type="Gene3D" id="3.40.630.30">
    <property type="match status" value="1"/>
</dbReference>
<protein>
    <submittedName>
        <fullName evidence="4">Ribosomal protein S18 acetylase RimI-like enzyme</fullName>
    </submittedName>
</protein>
<comment type="caution">
    <text evidence="4">The sequence shown here is derived from an EMBL/GenBank/DDBJ whole genome shotgun (WGS) entry which is preliminary data.</text>
</comment>
<evidence type="ECO:0000313" key="5">
    <source>
        <dbReference type="Proteomes" id="UP000570514"/>
    </source>
</evidence>
<keyword evidence="2" id="KW-0012">Acyltransferase</keyword>
<name>A0A846MYV9_9PROT</name>
<organism evidence="4 5">
    <name type="scientific">Rhizomicrobium palustre</name>
    <dbReference type="NCBI Taxonomy" id="189966"/>
    <lineage>
        <taxon>Bacteria</taxon>
        <taxon>Pseudomonadati</taxon>
        <taxon>Pseudomonadota</taxon>
        <taxon>Alphaproteobacteria</taxon>
        <taxon>Micropepsales</taxon>
        <taxon>Micropepsaceae</taxon>
        <taxon>Rhizomicrobium</taxon>
    </lineage>
</organism>
<dbReference type="EMBL" id="JAASRM010000001">
    <property type="protein sequence ID" value="NIK88137.1"/>
    <property type="molecule type" value="Genomic_DNA"/>
</dbReference>
<feature type="domain" description="N-acetyltransferase" evidence="3">
    <location>
        <begin position="121"/>
        <end position="255"/>
    </location>
</feature>
<dbReference type="CDD" id="cd04301">
    <property type="entry name" value="NAT_SF"/>
    <property type="match status" value="1"/>
</dbReference>
<dbReference type="GO" id="GO:0016747">
    <property type="term" value="F:acyltransferase activity, transferring groups other than amino-acyl groups"/>
    <property type="evidence" value="ECO:0007669"/>
    <property type="project" value="InterPro"/>
</dbReference>
<dbReference type="InterPro" id="IPR016181">
    <property type="entry name" value="Acyl_CoA_acyltransferase"/>
</dbReference>
<dbReference type="AlphaFoldDB" id="A0A846MYV9"/>
<evidence type="ECO:0000313" key="4">
    <source>
        <dbReference type="EMBL" id="NIK88137.1"/>
    </source>
</evidence>
<gene>
    <name evidence="4" type="ORF">FHS83_001455</name>
</gene>
<keyword evidence="4" id="KW-0689">Ribosomal protein</keyword>
<dbReference type="SUPFAM" id="SSF55729">
    <property type="entry name" value="Acyl-CoA N-acyltransferases (Nat)"/>
    <property type="match status" value="1"/>
</dbReference>
<proteinExistence type="predicted"/>
<keyword evidence="1" id="KW-0808">Transferase</keyword>
<dbReference type="Proteomes" id="UP000570514">
    <property type="component" value="Unassembled WGS sequence"/>
</dbReference>
<keyword evidence="5" id="KW-1185">Reference proteome</keyword>
<evidence type="ECO:0000256" key="2">
    <source>
        <dbReference type="ARBA" id="ARBA00023315"/>
    </source>
</evidence>
<dbReference type="InterPro" id="IPR056935">
    <property type="entry name" value="Rv0428c-like_C"/>
</dbReference>
<dbReference type="PANTHER" id="PTHR43420">
    <property type="entry name" value="ACETYLTRANSFERASE"/>
    <property type="match status" value="1"/>
</dbReference>
<dbReference type="RefSeq" id="WP_167082317.1">
    <property type="nucleotide sequence ID" value="NZ_BAAADC010000001.1"/>
</dbReference>
<sequence length="255" mass="27722">MQNLGQHPVNNAAETIERLSLLTWPGVESVEFQGWRLRFAGAKGHRPNSVAVLDFSGPDLEVAIAHVEAAYAARGLKPMFALHPAAKPAALEKMLDVRGYRAEGHSLVYTAQASEIAEASSDVRFDAPEDFARLVRLGSKSPEDGEERLAVVARLAIPNTAAVAFHEGVGRACGHIGLAHDGDMKMAAINLVRTDPSFRRCGLARKVVQALAGWAQNQACDFLTLCVEETNTPARRLYESLGFKALYGYHYRVKG</sequence>
<dbReference type="PROSITE" id="PS51186">
    <property type="entry name" value="GNAT"/>
    <property type="match status" value="1"/>
</dbReference>
<keyword evidence="4" id="KW-0687">Ribonucleoprotein</keyword>
<dbReference type="Pfam" id="PF24553">
    <property type="entry name" value="Rv0428c_C"/>
    <property type="match status" value="1"/>
</dbReference>